<dbReference type="AlphaFoldDB" id="A0A1D1W8C4"/>
<proteinExistence type="predicted"/>
<sequence>MTLFELITLLVFLCPNHVGSDGNCYYRISEINCHSLDHLHGESFRRPCFIELELYCPNKESRSKRNLMVDPFLHDLSSYTVVLWDRGKEQSCGGLALYQNAVFRLANDRKTQPPIPLNESTFQIEKALEYVPFSSGPCEAPGVSSSSPFQEMTWKSNDQTMSRFEDKTFDYGFPTPGKKNVRVIEEETCFSSAVWSSSR</sequence>
<evidence type="ECO:0000313" key="2">
    <source>
        <dbReference type="EMBL" id="GAV09183.1"/>
    </source>
</evidence>
<gene>
    <name evidence="2" type="primary">RvY_18768</name>
    <name evidence="2" type="synonym">RvY_18768.1</name>
    <name evidence="2" type="ORF">RvY_18768-1</name>
</gene>
<evidence type="ECO:0000256" key="1">
    <source>
        <dbReference type="SAM" id="SignalP"/>
    </source>
</evidence>
<feature type="signal peptide" evidence="1">
    <location>
        <begin position="1"/>
        <end position="20"/>
    </location>
</feature>
<feature type="chain" id="PRO_5008899319" description="Wall-associated receptor kinase galacturonan-binding domain-containing protein" evidence="1">
    <location>
        <begin position="21"/>
        <end position="199"/>
    </location>
</feature>
<organism evidence="2 3">
    <name type="scientific">Ramazzottius varieornatus</name>
    <name type="common">Water bear</name>
    <name type="synonym">Tardigrade</name>
    <dbReference type="NCBI Taxonomy" id="947166"/>
    <lineage>
        <taxon>Eukaryota</taxon>
        <taxon>Metazoa</taxon>
        <taxon>Ecdysozoa</taxon>
        <taxon>Tardigrada</taxon>
        <taxon>Eutardigrada</taxon>
        <taxon>Parachela</taxon>
        <taxon>Hypsibioidea</taxon>
        <taxon>Ramazzottiidae</taxon>
        <taxon>Ramazzottius</taxon>
    </lineage>
</organism>
<reference evidence="2 3" key="1">
    <citation type="journal article" date="2016" name="Nat. Commun.">
        <title>Extremotolerant tardigrade genome and improved radiotolerance of human cultured cells by tardigrade-unique protein.</title>
        <authorList>
            <person name="Hashimoto T."/>
            <person name="Horikawa D.D."/>
            <person name="Saito Y."/>
            <person name="Kuwahara H."/>
            <person name="Kozuka-Hata H."/>
            <person name="Shin-I T."/>
            <person name="Minakuchi Y."/>
            <person name="Ohishi K."/>
            <person name="Motoyama A."/>
            <person name="Aizu T."/>
            <person name="Enomoto A."/>
            <person name="Kondo K."/>
            <person name="Tanaka S."/>
            <person name="Hara Y."/>
            <person name="Koshikawa S."/>
            <person name="Sagara H."/>
            <person name="Miura T."/>
            <person name="Yokobori S."/>
            <person name="Miyagawa K."/>
            <person name="Suzuki Y."/>
            <person name="Kubo T."/>
            <person name="Oyama M."/>
            <person name="Kohara Y."/>
            <person name="Fujiyama A."/>
            <person name="Arakawa K."/>
            <person name="Katayama T."/>
            <person name="Toyoda A."/>
            <person name="Kunieda T."/>
        </authorList>
    </citation>
    <scope>NUCLEOTIDE SEQUENCE [LARGE SCALE GENOMIC DNA]</scope>
    <source>
        <strain evidence="2 3">YOKOZUNA-1</strain>
    </source>
</reference>
<evidence type="ECO:0000313" key="3">
    <source>
        <dbReference type="Proteomes" id="UP000186922"/>
    </source>
</evidence>
<evidence type="ECO:0008006" key="4">
    <source>
        <dbReference type="Google" id="ProtNLM"/>
    </source>
</evidence>
<keyword evidence="1" id="KW-0732">Signal</keyword>
<dbReference type="EMBL" id="BDGG01000021">
    <property type="protein sequence ID" value="GAV09183.1"/>
    <property type="molecule type" value="Genomic_DNA"/>
</dbReference>
<name>A0A1D1W8C4_RAMVA</name>
<accession>A0A1D1W8C4</accession>
<protein>
    <recommendedName>
        <fullName evidence="4">Wall-associated receptor kinase galacturonan-binding domain-containing protein</fullName>
    </recommendedName>
</protein>
<comment type="caution">
    <text evidence="2">The sequence shown here is derived from an EMBL/GenBank/DDBJ whole genome shotgun (WGS) entry which is preliminary data.</text>
</comment>
<keyword evidence="3" id="KW-1185">Reference proteome</keyword>
<dbReference type="Proteomes" id="UP000186922">
    <property type="component" value="Unassembled WGS sequence"/>
</dbReference>